<dbReference type="InterPro" id="IPR006089">
    <property type="entry name" value="Acyl-CoA_DH_CS"/>
</dbReference>
<accession>A0A7X5TUN9</accession>
<dbReference type="PANTHER" id="PTHR43188">
    <property type="entry name" value="ACYL-COENZYME A OXIDASE"/>
    <property type="match status" value="1"/>
</dbReference>
<comment type="caution">
    <text evidence="9">The sequence shown here is derived from an EMBL/GenBank/DDBJ whole genome shotgun (WGS) entry which is preliminary data.</text>
</comment>
<dbReference type="GO" id="GO:0006635">
    <property type="term" value="P:fatty acid beta-oxidation"/>
    <property type="evidence" value="ECO:0007669"/>
    <property type="project" value="InterPro"/>
</dbReference>
<dbReference type="AlphaFoldDB" id="A0A7X5TUN9"/>
<feature type="domain" description="Acyl-CoA oxidase/dehydrogenase middle" evidence="7">
    <location>
        <begin position="136"/>
        <end position="227"/>
    </location>
</feature>
<comment type="similarity">
    <text evidence="2 5">Belongs to the acyl-CoA dehydrogenase family.</text>
</comment>
<dbReference type="Pfam" id="PF02771">
    <property type="entry name" value="Acyl-CoA_dh_N"/>
    <property type="match status" value="1"/>
</dbReference>
<dbReference type="InterPro" id="IPR036250">
    <property type="entry name" value="AcylCo_DH-like_C"/>
</dbReference>
<comment type="cofactor">
    <cofactor evidence="1 5">
        <name>FAD</name>
        <dbReference type="ChEBI" id="CHEBI:57692"/>
    </cofactor>
</comment>
<dbReference type="InterPro" id="IPR013786">
    <property type="entry name" value="AcylCoA_DH/ox_N"/>
</dbReference>
<evidence type="ECO:0000259" key="7">
    <source>
        <dbReference type="Pfam" id="PF02770"/>
    </source>
</evidence>
<dbReference type="InterPro" id="IPR037069">
    <property type="entry name" value="AcylCoA_DH/ox_N_sf"/>
</dbReference>
<dbReference type="InterPro" id="IPR006091">
    <property type="entry name" value="Acyl-CoA_Oxase/DH_mid-dom"/>
</dbReference>
<keyword evidence="10" id="KW-1185">Reference proteome</keyword>
<protein>
    <submittedName>
        <fullName evidence="9">Glutaryl-CoA dehydrogenase</fullName>
        <ecNumber evidence="9">1.3.8.6</ecNumber>
    </submittedName>
</protein>
<evidence type="ECO:0000256" key="1">
    <source>
        <dbReference type="ARBA" id="ARBA00001974"/>
    </source>
</evidence>
<dbReference type="RefSeq" id="WP_167149677.1">
    <property type="nucleotide sequence ID" value="NZ_JAAMOX010000001.1"/>
</dbReference>
<evidence type="ECO:0000256" key="2">
    <source>
        <dbReference type="ARBA" id="ARBA00009347"/>
    </source>
</evidence>
<dbReference type="Proteomes" id="UP000541033">
    <property type="component" value="Unassembled WGS sequence"/>
</dbReference>
<dbReference type="Pfam" id="PF00441">
    <property type="entry name" value="Acyl-CoA_dh_1"/>
    <property type="match status" value="1"/>
</dbReference>
<keyword evidence="3 5" id="KW-0285">Flavoprotein</keyword>
<evidence type="ECO:0000256" key="3">
    <source>
        <dbReference type="ARBA" id="ARBA00022630"/>
    </source>
</evidence>
<dbReference type="EMBL" id="JAAMOX010000001">
    <property type="protein sequence ID" value="NIH53782.1"/>
    <property type="molecule type" value="Genomic_DNA"/>
</dbReference>
<dbReference type="Pfam" id="PF02770">
    <property type="entry name" value="Acyl-CoA_dh_M"/>
    <property type="match status" value="1"/>
</dbReference>
<sequence>MSEYELGTALDTDYYGVFENVPAEDRAVWQRARDFIIEILPEVNDAWDKAEYPLRWATRLGELDLLNDGVEGPGLNTISPLAAGLATMELSRGDGSIGTIVGVQAGLALRSVAMYGSDEQKAEWLVPLSRGEKLGAFALTEPDHGSDSVSLETTAVRDGDEWVINGSKKWIGNGSVGHMSVVWARDEAGNVRGFIVPQDTPGYSATTITGKVSLRAIHQAEITFTNMRVPADAVLPGANSFKDTAKILFATRLGVAWGALGHATAMYEAALTYAQQRIQFGKPLASFQMVQERLTEMLAELTSMQMHCLVLTQREAAGTMTPTQASLAKYNNTRKARQIAQIARDMLGGNGILLEHHVIRHFADVEALHTYEGTESVQALLVGRDVTGKGAFA</sequence>
<evidence type="ECO:0000259" key="8">
    <source>
        <dbReference type="Pfam" id="PF02771"/>
    </source>
</evidence>
<dbReference type="InterPro" id="IPR009100">
    <property type="entry name" value="AcylCoA_DH/oxidase_NM_dom_sf"/>
</dbReference>
<evidence type="ECO:0000256" key="5">
    <source>
        <dbReference type="RuleBase" id="RU362125"/>
    </source>
</evidence>
<feature type="domain" description="Acyl-CoA dehydrogenase/oxidase C-terminal" evidence="6">
    <location>
        <begin position="248"/>
        <end position="385"/>
    </location>
</feature>
<dbReference type="Gene3D" id="1.20.140.10">
    <property type="entry name" value="Butyryl-CoA Dehydrogenase, subunit A, domain 3"/>
    <property type="match status" value="1"/>
</dbReference>
<dbReference type="Gene3D" id="1.10.540.10">
    <property type="entry name" value="Acyl-CoA dehydrogenase/oxidase, N-terminal domain"/>
    <property type="match status" value="1"/>
</dbReference>
<evidence type="ECO:0000313" key="10">
    <source>
        <dbReference type="Proteomes" id="UP000541033"/>
    </source>
</evidence>
<evidence type="ECO:0000313" key="9">
    <source>
        <dbReference type="EMBL" id="NIH53782.1"/>
    </source>
</evidence>
<dbReference type="InterPro" id="IPR046373">
    <property type="entry name" value="Acyl-CoA_Oxase/DH_mid-dom_sf"/>
</dbReference>
<gene>
    <name evidence="9" type="ORF">FHX76_001650</name>
</gene>
<dbReference type="EC" id="1.3.8.6" evidence="9"/>
<dbReference type="SUPFAM" id="SSF56645">
    <property type="entry name" value="Acyl-CoA dehydrogenase NM domain-like"/>
    <property type="match status" value="1"/>
</dbReference>
<reference evidence="9 10" key="1">
    <citation type="submission" date="2020-02" db="EMBL/GenBank/DDBJ databases">
        <title>Sequencing the genomes of 1000 actinobacteria strains.</title>
        <authorList>
            <person name="Klenk H.-P."/>
        </authorList>
    </citation>
    <scope>NUCLEOTIDE SEQUENCE [LARGE SCALE GENOMIC DNA]</scope>
    <source>
        <strain evidence="9 10">DSM 27960</strain>
    </source>
</reference>
<dbReference type="GO" id="GO:0004361">
    <property type="term" value="F:glutaryl-CoA dehydrogenase activity"/>
    <property type="evidence" value="ECO:0007669"/>
    <property type="project" value="UniProtKB-EC"/>
</dbReference>
<evidence type="ECO:0000259" key="6">
    <source>
        <dbReference type="Pfam" id="PF00441"/>
    </source>
</evidence>
<name>A0A7X5TUN9_9MICO</name>
<organism evidence="9 10">
    <name type="scientific">Lysinibacter cavernae</name>
    <dbReference type="NCBI Taxonomy" id="1640652"/>
    <lineage>
        <taxon>Bacteria</taxon>
        <taxon>Bacillati</taxon>
        <taxon>Actinomycetota</taxon>
        <taxon>Actinomycetes</taxon>
        <taxon>Micrococcales</taxon>
        <taxon>Microbacteriaceae</taxon>
        <taxon>Lysinibacter</taxon>
    </lineage>
</organism>
<dbReference type="GO" id="GO:0050660">
    <property type="term" value="F:flavin adenine dinucleotide binding"/>
    <property type="evidence" value="ECO:0007669"/>
    <property type="project" value="InterPro"/>
</dbReference>
<proteinExistence type="inferred from homology"/>
<keyword evidence="4 5" id="KW-0274">FAD</keyword>
<dbReference type="SUPFAM" id="SSF47203">
    <property type="entry name" value="Acyl-CoA dehydrogenase C-terminal domain-like"/>
    <property type="match status" value="1"/>
</dbReference>
<dbReference type="Gene3D" id="2.40.110.10">
    <property type="entry name" value="Butyryl-CoA Dehydrogenase, subunit A, domain 2"/>
    <property type="match status" value="1"/>
</dbReference>
<evidence type="ECO:0000256" key="4">
    <source>
        <dbReference type="ARBA" id="ARBA00022827"/>
    </source>
</evidence>
<dbReference type="PANTHER" id="PTHR43188:SF1">
    <property type="entry name" value="ACYL-COA DEHYDROGENASE"/>
    <property type="match status" value="1"/>
</dbReference>
<dbReference type="PROSITE" id="PS00073">
    <property type="entry name" value="ACYL_COA_DH_2"/>
    <property type="match status" value="1"/>
</dbReference>
<keyword evidence="5 9" id="KW-0560">Oxidoreductase</keyword>
<dbReference type="InterPro" id="IPR045008">
    <property type="entry name" value="ACX4-like"/>
</dbReference>
<feature type="domain" description="Acyl-CoA dehydrogenase/oxidase N-terminal" evidence="8">
    <location>
        <begin position="23"/>
        <end position="132"/>
    </location>
</feature>
<dbReference type="InterPro" id="IPR009075">
    <property type="entry name" value="AcylCo_DH/oxidase_C"/>
</dbReference>